<evidence type="ECO:0000259" key="5">
    <source>
        <dbReference type="Pfam" id="PF00692"/>
    </source>
</evidence>
<dbReference type="GO" id="GO:0004170">
    <property type="term" value="F:dUTP diphosphatase activity"/>
    <property type="evidence" value="ECO:0007669"/>
    <property type="project" value="UniProtKB-EC"/>
</dbReference>
<dbReference type="InterPro" id="IPR029054">
    <property type="entry name" value="dUTPase-like"/>
</dbReference>
<dbReference type="InterPro" id="IPR036157">
    <property type="entry name" value="dUTPase-like_sf"/>
</dbReference>
<comment type="similarity">
    <text evidence="2">Belongs to the dUTPase family.</text>
</comment>
<sequence>MLNPEIKEKPSLKIQNLDENEVLNQSRNRKLALLRVKRLSEMGILPSRASLFSAGYDLSSATRIIVPARGKAMVPTDLSIGIPEGTYARIGMFHSVRVGFSIGCFNDKSYVLKSSIILYPPLYAPDISLMGQNILPMLIDILFIMTTGFYF</sequence>
<dbReference type="SUPFAM" id="SSF51283">
    <property type="entry name" value="dUTPase-like"/>
    <property type="match status" value="1"/>
</dbReference>
<evidence type="ECO:0000313" key="6">
    <source>
        <dbReference type="EMBL" id="KAF6149721.1"/>
    </source>
</evidence>
<accession>A0A7J7M499</accession>
<dbReference type="InterPro" id="IPR008181">
    <property type="entry name" value="dUTPase"/>
</dbReference>
<protein>
    <recommendedName>
        <fullName evidence="3">dUTP diphosphatase</fullName>
        <ecNumber evidence="3">3.6.1.23</ecNumber>
    </recommendedName>
</protein>
<evidence type="ECO:0000313" key="7">
    <source>
        <dbReference type="Proteomes" id="UP000541444"/>
    </source>
</evidence>
<comment type="caution">
    <text evidence="6">The sequence shown here is derived from an EMBL/GenBank/DDBJ whole genome shotgun (WGS) entry which is preliminary data.</text>
</comment>
<feature type="domain" description="dUTPase-like" evidence="5">
    <location>
        <begin position="44"/>
        <end position="90"/>
    </location>
</feature>
<evidence type="ECO:0000256" key="2">
    <source>
        <dbReference type="ARBA" id="ARBA00006581"/>
    </source>
</evidence>
<keyword evidence="4" id="KW-0546">Nucleotide metabolism</keyword>
<dbReference type="Pfam" id="PF00692">
    <property type="entry name" value="dUTPase"/>
    <property type="match status" value="1"/>
</dbReference>
<dbReference type="AlphaFoldDB" id="A0A7J7M499"/>
<dbReference type="PANTHER" id="PTHR11241">
    <property type="entry name" value="DEOXYURIDINE 5'-TRIPHOSPHATE NUCLEOTIDOHYDROLASE"/>
    <property type="match status" value="1"/>
</dbReference>
<reference evidence="6 7" key="1">
    <citation type="journal article" date="2020" name="IScience">
        <title>Genome Sequencing of the Endangered Kingdonia uniflora (Circaeasteraceae, Ranunculales) Reveals Potential Mechanisms of Evolutionary Specialization.</title>
        <authorList>
            <person name="Sun Y."/>
            <person name="Deng T."/>
            <person name="Zhang A."/>
            <person name="Moore M.J."/>
            <person name="Landis J.B."/>
            <person name="Lin N."/>
            <person name="Zhang H."/>
            <person name="Zhang X."/>
            <person name="Huang J."/>
            <person name="Zhang X."/>
            <person name="Sun H."/>
            <person name="Wang H."/>
        </authorList>
    </citation>
    <scope>NUCLEOTIDE SEQUENCE [LARGE SCALE GENOMIC DNA]</scope>
    <source>
        <strain evidence="6">TB1705</strain>
        <tissue evidence="6">Leaf</tissue>
    </source>
</reference>
<dbReference type="GO" id="GO:0046081">
    <property type="term" value="P:dUTP catabolic process"/>
    <property type="evidence" value="ECO:0007669"/>
    <property type="project" value="InterPro"/>
</dbReference>
<name>A0A7J7M499_9MAGN</name>
<dbReference type="EMBL" id="JACGCM010001782">
    <property type="protein sequence ID" value="KAF6149721.1"/>
    <property type="molecule type" value="Genomic_DNA"/>
</dbReference>
<evidence type="ECO:0000256" key="4">
    <source>
        <dbReference type="ARBA" id="ARBA00023080"/>
    </source>
</evidence>
<dbReference type="PANTHER" id="PTHR11241:SF0">
    <property type="entry name" value="DEOXYURIDINE 5'-TRIPHOSPHATE NUCLEOTIDOHYDROLASE"/>
    <property type="match status" value="1"/>
</dbReference>
<organism evidence="6 7">
    <name type="scientific">Kingdonia uniflora</name>
    <dbReference type="NCBI Taxonomy" id="39325"/>
    <lineage>
        <taxon>Eukaryota</taxon>
        <taxon>Viridiplantae</taxon>
        <taxon>Streptophyta</taxon>
        <taxon>Embryophyta</taxon>
        <taxon>Tracheophyta</taxon>
        <taxon>Spermatophyta</taxon>
        <taxon>Magnoliopsida</taxon>
        <taxon>Ranunculales</taxon>
        <taxon>Circaeasteraceae</taxon>
        <taxon>Kingdonia</taxon>
    </lineage>
</organism>
<dbReference type="GO" id="GO:0000287">
    <property type="term" value="F:magnesium ion binding"/>
    <property type="evidence" value="ECO:0007669"/>
    <property type="project" value="InterPro"/>
</dbReference>
<gene>
    <name evidence="6" type="ORF">GIB67_017454</name>
</gene>
<dbReference type="Gene3D" id="2.70.40.10">
    <property type="match status" value="1"/>
</dbReference>
<proteinExistence type="inferred from homology"/>
<dbReference type="GO" id="GO:0006226">
    <property type="term" value="P:dUMP biosynthetic process"/>
    <property type="evidence" value="ECO:0007669"/>
    <property type="project" value="InterPro"/>
</dbReference>
<dbReference type="EC" id="3.6.1.23" evidence="3"/>
<evidence type="ECO:0000256" key="3">
    <source>
        <dbReference type="ARBA" id="ARBA00012379"/>
    </source>
</evidence>
<evidence type="ECO:0000256" key="1">
    <source>
        <dbReference type="ARBA" id="ARBA00005142"/>
    </source>
</evidence>
<comment type="pathway">
    <text evidence="1">Pyrimidine metabolism; dUMP biosynthesis; dUMP from dCTP (dUTP route): step 2/2.</text>
</comment>
<dbReference type="Proteomes" id="UP000541444">
    <property type="component" value="Unassembled WGS sequence"/>
</dbReference>
<keyword evidence="7" id="KW-1185">Reference proteome</keyword>
<dbReference type="OrthoDB" id="10261072at2759"/>